<dbReference type="InterPro" id="IPR013815">
    <property type="entry name" value="ATP_grasp_subdomain_1"/>
</dbReference>
<organism evidence="3 4">
    <name type="scientific">Nocardioides flavescens</name>
    <dbReference type="NCBI Taxonomy" id="2691959"/>
    <lineage>
        <taxon>Bacteria</taxon>
        <taxon>Bacillati</taxon>
        <taxon>Actinomycetota</taxon>
        <taxon>Actinomycetes</taxon>
        <taxon>Propionibacteriales</taxon>
        <taxon>Nocardioidaceae</taxon>
        <taxon>Nocardioides</taxon>
    </lineage>
</organism>
<evidence type="ECO:0000259" key="2">
    <source>
        <dbReference type="PROSITE" id="PS50975"/>
    </source>
</evidence>
<dbReference type="PROSITE" id="PS50975">
    <property type="entry name" value="ATP_GRASP"/>
    <property type="match status" value="1"/>
</dbReference>
<gene>
    <name evidence="3" type="ORF">GRQ65_12530</name>
</gene>
<keyword evidence="1" id="KW-0547">Nucleotide-binding</keyword>
<accession>A0A6L7F2Y2</accession>
<evidence type="ECO:0000313" key="3">
    <source>
        <dbReference type="EMBL" id="MXG90374.1"/>
    </source>
</evidence>
<evidence type="ECO:0000313" key="4">
    <source>
        <dbReference type="Proteomes" id="UP000473325"/>
    </source>
</evidence>
<protein>
    <recommendedName>
        <fullName evidence="2">ATP-grasp domain-containing protein</fullName>
    </recommendedName>
</protein>
<name>A0A6L7F2Y2_9ACTN</name>
<dbReference type="Gene3D" id="3.30.470.20">
    <property type="entry name" value="ATP-grasp fold, B domain"/>
    <property type="match status" value="1"/>
</dbReference>
<keyword evidence="1" id="KW-0067">ATP-binding</keyword>
<reference evidence="3 4" key="1">
    <citation type="submission" date="2019-12" db="EMBL/GenBank/DDBJ databases">
        <authorList>
            <person name="Kun Z."/>
        </authorList>
    </citation>
    <scope>NUCLEOTIDE SEQUENCE [LARGE SCALE GENOMIC DNA]</scope>
    <source>
        <strain evidence="3 4">YIM 123512</strain>
    </source>
</reference>
<dbReference type="GO" id="GO:0005524">
    <property type="term" value="F:ATP binding"/>
    <property type="evidence" value="ECO:0007669"/>
    <property type="project" value="UniProtKB-UniRule"/>
</dbReference>
<dbReference type="Gene3D" id="3.30.1490.20">
    <property type="entry name" value="ATP-grasp fold, A domain"/>
    <property type="match status" value="1"/>
</dbReference>
<dbReference type="Proteomes" id="UP000473325">
    <property type="component" value="Unassembled WGS sequence"/>
</dbReference>
<dbReference type="PANTHER" id="PTHR39217:SF1">
    <property type="entry name" value="GLUTATHIONE SYNTHETASE"/>
    <property type="match status" value="1"/>
</dbReference>
<dbReference type="RefSeq" id="WP_160878315.1">
    <property type="nucleotide sequence ID" value="NZ_WUEK01000007.1"/>
</dbReference>
<dbReference type="InterPro" id="IPR053191">
    <property type="entry name" value="DcsG_Biosynth_Enzyme"/>
</dbReference>
<dbReference type="InterPro" id="IPR011761">
    <property type="entry name" value="ATP-grasp"/>
</dbReference>
<feature type="domain" description="ATP-grasp" evidence="2">
    <location>
        <begin position="92"/>
        <end position="274"/>
    </location>
</feature>
<proteinExistence type="predicted"/>
<dbReference type="AlphaFoldDB" id="A0A6L7F2Y2"/>
<dbReference type="GO" id="GO:0046872">
    <property type="term" value="F:metal ion binding"/>
    <property type="evidence" value="ECO:0007669"/>
    <property type="project" value="InterPro"/>
</dbReference>
<dbReference type="SUPFAM" id="SSF56059">
    <property type="entry name" value="Glutathione synthetase ATP-binding domain-like"/>
    <property type="match status" value="1"/>
</dbReference>
<dbReference type="EMBL" id="WUEK01000007">
    <property type="protein sequence ID" value="MXG90374.1"/>
    <property type="molecule type" value="Genomic_DNA"/>
</dbReference>
<keyword evidence="4" id="KW-1185">Reference proteome</keyword>
<sequence length="274" mass="29471">MPRVLLATFALMPDGEGGPLLVDTLARHGVEAAWAVWDDPAVDWAGADLVAARSVWDYHRRLPEFLAWARRVEETSTLLNGAATFETNADKAYLLDLGSVPVVPTELLHHEGLRTGLAAALQRWGTVVVKPRTGASGVGVVVADHVDDLRLAGLTAGPWLVQPLVESVRTAGETSVYVFDGRALTQADKRPEGQEIRVQEEYGGTTVAAPLDPERGELAERAVAAAGGAAYARVDLMHLDGWCVSEVELIEPGLYLEVLPENADHLADVVVRHL</sequence>
<evidence type="ECO:0000256" key="1">
    <source>
        <dbReference type="PROSITE-ProRule" id="PRU00409"/>
    </source>
</evidence>
<dbReference type="PANTHER" id="PTHR39217">
    <property type="match status" value="1"/>
</dbReference>
<comment type="caution">
    <text evidence="3">The sequence shown here is derived from an EMBL/GenBank/DDBJ whole genome shotgun (WGS) entry which is preliminary data.</text>
</comment>